<dbReference type="RefSeq" id="WP_134362389.1">
    <property type="nucleotide sequence ID" value="NZ_SOGJ01000011.1"/>
</dbReference>
<dbReference type="CDD" id="cd02947">
    <property type="entry name" value="TRX_family"/>
    <property type="match status" value="1"/>
</dbReference>
<dbReference type="EMBL" id="SOGJ01000011">
    <property type="protein sequence ID" value="TFD00227.1"/>
    <property type="molecule type" value="Genomic_DNA"/>
</dbReference>
<dbReference type="InterPro" id="IPR036249">
    <property type="entry name" value="Thioredoxin-like_sf"/>
</dbReference>
<proteinExistence type="predicted"/>
<comment type="caution">
    <text evidence="1">The sequence shown here is derived from an EMBL/GenBank/DDBJ whole genome shotgun (WGS) entry which is preliminary data.</text>
</comment>
<dbReference type="Proteomes" id="UP000298355">
    <property type="component" value="Unassembled WGS sequence"/>
</dbReference>
<sequence length="86" mass="9215">MELTYYSSAFCEPCMQTRAVLAEVERLVSQASVRELDVARDVAEAETDGIRTTPTVIVRDANGAEVFRATGVPTLAQVLVAAAKAL</sequence>
<protein>
    <submittedName>
        <fullName evidence="1">Thioredoxin</fullName>
    </submittedName>
</protein>
<evidence type="ECO:0000313" key="1">
    <source>
        <dbReference type="EMBL" id="TFD00227.1"/>
    </source>
</evidence>
<name>A0ABY2J8N6_9MICO</name>
<dbReference type="SUPFAM" id="SSF52833">
    <property type="entry name" value="Thioredoxin-like"/>
    <property type="match status" value="1"/>
</dbReference>
<accession>A0ABY2J8N6</accession>
<reference evidence="1 2" key="1">
    <citation type="submission" date="2019-03" db="EMBL/GenBank/DDBJ databases">
        <title>Genomics of glacier-inhabiting Cryobacterium strains.</title>
        <authorList>
            <person name="Liu Q."/>
            <person name="Xin Y.-H."/>
        </authorList>
    </citation>
    <scope>NUCLEOTIDE SEQUENCE [LARGE SCALE GENOMIC DNA]</scope>
    <source>
        <strain evidence="1 2">TMT4-23</strain>
    </source>
</reference>
<keyword evidence="2" id="KW-1185">Reference proteome</keyword>
<evidence type="ECO:0000313" key="2">
    <source>
        <dbReference type="Proteomes" id="UP000298355"/>
    </source>
</evidence>
<gene>
    <name evidence="1" type="ORF">E3O65_03645</name>
</gene>
<dbReference type="Gene3D" id="3.40.30.10">
    <property type="entry name" value="Glutaredoxin"/>
    <property type="match status" value="1"/>
</dbReference>
<organism evidence="1 2">
    <name type="scientific">Cryobacterium breve</name>
    <dbReference type="NCBI Taxonomy" id="1259258"/>
    <lineage>
        <taxon>Bacteria</taxon>
        <taxon>Bacillati</taxon>
        <taxon>Actinomycetota</taxon>
        <taxon>Actinomycetes</taxon>
        <taxon>Micrococcales</taxon>
        <taxon>Microbacteriaceae</taxon>
        <taxon>Cryobacterium</taxon>
    </lineage>
</organism>